<proteinExistence type="predicted"/>
<sequence length="131" mass="13870">MQLFLRVIGSTLIGGLCGTLCFALLMHITAWLGLPDSMKGLTIINTIFGGVGGFIIGWSIGLVVVLTNSGTTRAMLIGASVGTVVAGIRLYIRGKEFQPFFVFPEDILFSVMTIVITAVIGSISALFNSKL</sequence>
<accession>A0A2R5FYC2</accession>
<keyword evidence="3" id="KW-1185">Reference proteome</keyword>
<keyword evidence="1" id="KW-0812">Transmembrane</keyword>
<protein>
    <submittedName>
        <fullName evidence="2">Uncharacterized protein</fullName>
    </submittedName>
</protein>
<name>A0A2R5FYC2_NOSCO</name>
<gene>
    <name evidence="2" type="ORF">NIES4072_74320</name>
</gene>
<keyword evidence="1" id="KW-0472">Membrane</keyword>
<dbReference type="EMBL" id="BDUD01000010">
    <property type="protein sequence ID" value="GBG23720.1"/>
    <property type="molecule type" value="Genomic_DNA"/>
</dbReference>
<dbReference type="AlphaFoldDB" id="A0A2R5FYC2"/>
<evidence type="ECO:0000313" key="3">
    <source>
        <dbReference type="Proteomes" id="UP000245124"/>
    </source>
</evidence>
<feature type="transmembrane region" description="Helical" evidence="1">
    <location>
        <begin position="107"/>
        <end position="127"/>
    </location>
</feature>
<feature type="transmembrane region" description="Helical" evidence="1">
    <location>
        <begin position="74"/>
        <end position="92"/>
    </location>
</feature>
<keyword evidence="1" id="KW-1133">Transmembrane helix</keyword>
<feature type="transmembrane region" description="Helical" evidence="1">
    <location>
        <begin position="46"/>
        <end position="67"/>
    </location>
</feature>
<feature type="transmembrane region" description="Helical" evidence="1">
    <location>
        <begin position="12"/>
        <end position="34"/>
    </location>
</feature>
<evidence type="ECO:0000313" key="2">
    <source>
        <dbReference type="EMBL" id="GBG23720.1"/>
    </source>
</evidence>
<dbReference type="Proteomes" id="UP000245124">
    <property type="component" value="Unassembled WGS sequence"/>
</dbReference>
<organism evidence="2 3">
    <name type="scientific">Nostoc commune NIES-4072</name>
    <dbReference type="NCBI Taxonomy" id="2005467"/>
    <lineage>
        <taxon>Bacteria</taxon>
        <taxon>Bacillati</taxon>
        <taxon>Cyanobacteriota</taxon>
        <taxon>Cyanophyceae</taxon>
        <taxon>Nostocales</taxon>
        <taxon>Nostocaceae</taxon>
        <taxon>Nostoc</taxon>
    </lineage>
</organism>
<reference evidence="2 3" key="1">
    <citation type="submission" date="2017-06" db="EMBL/GenBank/DDBJ databases">
        <title>Genome sequencing of cyanobaciteial culture collection at National Institute for Environmental Studies (NIES).</title>
        <authorList>
            <person name="Hirose Y."/>
            <person name="Shimura Y."/>
            <person name="Fujisawa T."/>
            <person name="Nakamura Y."/>
            <person name="Kawachi M."/>
        </authorList>
    </citation>
    <scope>NUCLEOTIDE SEQUENCE [LARGE SCALE GENOMIC DNA]</scope>
    <source>
        <strain evidence="2 3">NIES-4072</strain>
    </source>
</reference>
<comment type="caution">
    <text evidence="2">The sequence shown here is derived from an EMBL/GenBank/DDBJ whole genome shotgun (WGS) entry which is preliminary data.</text>
</comment>
<evidence type="ECO:0000256" key="1">
    <source>
        <dbReference type="SAM" id="Phobius"/>
    </source>
</evidence>